<dbReference type="InterPro" id="IPR005846">
    <property type="entry name" value="A-D-PHexomutase_a/b/a-III"/>
</dbReference>
<feature type="domain" description="Alpha-D-phosphohexomutase alpha/beta/alpha" evidence="12">
    <location>
        <begin position="337"/>
        <end position="450"/>
    </location>
</feature>
<reference evidence="13 14" key="1">
    <citation type="submission" date="2015-09" db="EMBL/GenBank/DDBJ databases">
        <title>Identification and resolution of microdiversity through metagenomic sequencing of parallel consortia.</title>
        <authorList>
            <person name="Nelson W.C."/>
            <person name="Romine M.F."/>
            <person name="Lindemann S.R."/>
        </authorList>
    </citation>
    <scope>NUCLEOTIDE SEQUENCE [LARGE SCALE GENOMIC DNA]</scope>
    <source>
        <strain evidence="13">Ana</strain>
    </source>
</reference>
<feature type="modified residue" description="Phosphoserine" evidence="6">
    <location>
        <position position="166"/>
    </location>
</feature>
<dbReference type="CDD" id="cd05802">
    <property type="entry name" value="GlmM"/>
    <property type="match status" value="1"/>
</dbReference>
<feature type="domain" description="Alpha-D-phosphohexomutase alpha/beta/alpha" evidence="10">
    <location>
        <begin position="72"/>
        <end position="198"/>
    </location>
</feature>
<dbReference type="FunFam" id="3.30.310.50:FF:000001">
    <property type="entry name" value="Phosphoglucosamine mutase"/>
    <property type="match status" value="1"/>
</dbReference>
<dbReference type="GO" id="GO:0005975">
    <property type="term" value="P:carbohydrate metabolic process"/>
    <property type="evidence" value="ECO:0007669"/>
    <property type="project" value="InterPro"/>
</dbReference>
<dbReference type="PANTHER" id="PTHR42946">
    <property type="entry name" value="PHOSPHOHEXOSE MUTASE"/>
    <property type="match status" value="1"/>
</dbReference>
<evidence type="ECO:0000313" key="14">
    <source>
        <dbReference type="Proteomes" id="UP000050465"/>
    </source>
</evidence>
<dbReference type="STRING" id="1666911.HLUCCA11_11455"/>
<organism evidence="13 14">
    <name type="scientific">Phormidesmis priestleyi Ana</name>
    <dbReference type="NCBI Taxonomy" id="1666911"/>
    <lineage>
        <taxon>Bacteria</taxon>
        <taxon>Bacillati</taxon>
        <taxon>Cyanobacteriota</taxon>
        <taxon>Cyanophyceae</taxon>
        <taxon>Leptolyngbyales</taxon>
        <taxon>Leptolyngbyaceae</taxon>
        <taxon>Phormidesmis</taxon>
    </lineage>
</organism>
<sequence>MVSSPIKGGQIKGALAKDGQIQDVQIQDVQIQENQSDRTLASLSKASPNNAADFMPIDAARCSVQPLPTTPLFGTDGIRGRAGTLLTAPLATQVGFWAGQVLRCHGEVGPVILGQDSRSSSDMLASGLAAGLTTAGLEVWNMGLCPTAAVAHLAMGNAGGIMISASHNPPADNGIKFFGSDGTKLSTTIQKQIESALRGEGLPEVASAHSTAVSMASGIETMQWGRTYQRPDLVDRYADFLHQPFQPHPDLSGLRIVLDLAWGAATRVAKQVFEATGAEVVILHGLPDGDRINVDCGSTHLNPLITAVAELNADIGFAFDGDADRVMAVDAQGRVIDGDYILYFWGQTLKGANKLPNNTIVSTVMANLGFERAWEQQGGKLIRTNVGDQHVFAEMIQQGAMLGGEQSGHILCHHYSLTGDGILTALHLADLLKHAGCSLPELVAQSFETYPQRLKNVRVEDPMVRRNWHTCDAVQQAIAQAEAAMGDQGRVLVRASGTEPLVRVMVEAANAELVNHWTETLAAKVSQHLA</sequence>
<dbReference type="InterPro" id="IPR005845">
    <property type="entry name" value="A-D-PHexomutase_a/b/a-II"/>
</dbReference>
<dbReference type="PROSITE" id="PS00710">
    <property type="entry name" value="PGM_PMM"/>
    <property type="match status" value="1"/>
</dbReference>
<dbReference type="InterPro" id="IPR005843">
    <property type="entry name" value="A-D-PHexomutase_C"/>
</dbReference>
<dbReference type="PANTHER" id="PTHR42946:SF1">
    <property type="entry name" value="PHOSPHOGLUCOMUTASE (ALPHA-D-GLUCOSE-1,6-BISPHOSPHATE-DEPENDENT)"/>
    <property type="match status" value="1"/>
</dbReference>
<evidence type="ECO:0000256" key="4">
    <source>
        <dbReference type="ARBA" id="ARBA00022842"/>
    </source>
</evidence>
<evidence type="ECO:0000256" key="3">
    <source>
        <dbReference type="ARBA" id="ARBA00022723"/>
    </source>
</evidence>
<comment type="function">
    <text evidence="6 8">Catalyzes the conversion of glucosamine-6-phosphate to glucosamine-1-phosphate.</text>
</comment>
<evidence type="ECO:0000259" key="12">
    <source>
        <dbReference type="Pfam" id="PF02880"/>
    </source>
</evidence>
<dbReference type="GO" id="GO:0004615">
    <property type="term" value="F:phosphomannomutase activity"/>
    <property type="evidence" value="ECO:0007669"/>
    <property type="project" value="TreeGrafter"/>
</dbReference>
<evidence type="ECO:0000259" key="9">
    <source>
        <dbReference type="Pfam" id="PF00408"/>
    </source>
</evidence>
<dbReference type="InterPro" id="IPR016055">
    <property type="entry name" value="A-D-PHexomutase_a/b/a-I/II/III"/>
</dbReference>
<dbReference type="PATRIC" id="fig|1666911.3.peg.515"/>
<name>A0A0N8KN18_9CYAN</name>
<dbReference type="GO" id="GO:0006048">
    <property type="term" value="P:UDP-N-acetylglucosamine biosynthetic process"/>
    <property type="evidence" value="ECO:0007669"/>
    <property type="project" value="TreeGrafter"/>
</dbReference>
<dbReference type="HAMAP" id="MF_01554_B">
    <property type="entry name" value="GlmM_B"/>
    <property type="match status" value="1"/>
</dbReference>
<dbReference type="EMBL" id="LJZR01000013">
    <property type="protein sequence ID" value="KPQ35298.1"/>
    <property type="molecule type" value="Genomic_DNA"/>
</dbReference>
<dbReference type="InterPro" id="IPR005841">
    <property type="entry name" value="Alpha-D-phosphohexomutase_SF"/>
</dbReference>
<proteinExistence type="inferred from homology"/>
<dbReference type="AlphaFoldDB" id="A0A0N8KN18"/>
<comment type="similarity">
    <text evidence="1 6 7">Belongs to the phosphohexose mutase family.</text>
</comment>
<evidence type="ECO:0000256" key="2">
    <source>
        <dbReference type="ARBA" id="ARBA00022553"/>
    </source>
</evidence>
<dbReference type="Pfam" id="PF00408">
    <property type="entry name" value="PGM_PMM_IV"/>
    <property type="match status" value="1"/>
</dbReference>
<dbReference type="Gene3D" id="3.40.120.10">
    <property type="entry name" value="Alpha-D-Glucose-1,6-Bisphosphate, subunit A, domain 3"/>
    <property type="match status" value="3"/>
</dbReference>
<dbReference type="SUPFAM" id="SSF55957">
    <property type="entry name" value="Phosphoglucomutase, C-terminal domain"/>
    <property type="match status" value="1"/>
</dbReference>
<feature type="binding site" description="via phosphate group" evidence="6">
    <location>
        <position position="166"/>
    </location>
    <ligand>
        <name>Mg(2+)</name>
        <dbReference type="ChEBI" id="CHEBI:18420"/>
    </ligand>
</feature>
<dbReference type="Pfam" id="PF02880">
    <property type="entry name" value="PGM_PMM_III"/>
    <property type="match status" value="1"/>
</dbReference>
<evidence type="ECO:0000313" key="13">
    <source>
        <dbReference type="EMBL" id="KPQ35298.1"/>
    </source>
</evidence>
<dbReference type="SUPFAM" id="SSF53738">
    <property type="entry name" value="Phosphoglucomutase, first 3 domains"/>
    <property type="match status" value="3"/>
</dbReference>
<dbReference type="InterPro" id="IPR006352">
    <property type="entry name" value="GlmM_bact"/>
</dbReference>
<dbReference type="PRINTS" id="PR00509">
    <property type="entry name" value="PGMPMM"/>
</dbReference>
<comment type="PTM">
    <text evidence="6">Activated by phosphorylation.</text>
</comment>
<feature type="binding site" evidence="6">
    <location>
        <position position="320"/>
    </location>
    <ligand>
        <name>Mg(2+)</name>
        <dbReference type="ChEBI" id="CHEBI:18420"/>
    </ligand>
</feature>
<evidence type="ECO:0000259" key="10">
    <source>
        <dbReference type="Pfam" id="PF02878"/>
    </source>
</evidence>
<feature type="binding site" evidence="6">
    <location>
        <position position="324"/>
    </location>
    <ligand>
        <name>Mg(2+)</name>
        <dbReference type="ChEBI" id="CHEBI:18420"/>
    </ligand>
</feature>
<evidence type="ECO:0000256" key="6">
    <source>
        <dbReference type="HAMAP-Rule" id="MF_01554"/>
    </source>
</evidence>
<evidence type="ECO:0000256" key="1">
    <source>
        <dbReference type="ARBA" id="ARBA00010231"/>
    </source>
</evidence>
<gene>
    <name evidence="6 13" type="primary">glmM</name>
    <name evidence="13" type="ORF">HLUCCA11_11455</name>
</gene>
<dbReference type="Proteomes" id="UP000050465">
    <property type="component" value="Unassembled WGS sequence"/>
</dbReference>
<dbReference type="GO" id="GO:0000287">
    <property type="term" value="F:magnesium ion binding"/>
    <property type="evidence" value="ECO:0007669"/>
    <property type="project" value="UniProtKB-UniRule"/>
</dbReference>
<feature type="domain" description="Alpha-D-phosphohexomutase alpha/beta/alpha" evidence="11">
    <location>
        <begin position="236"/>
        <end position="333"/>
    </location>
</feature>
<dbReference type="InterPro" id="IPR005844">
    <property type="entry name" value="A-D-PHexomutase_a/b/a-I"/>
</dbReference>
<dbReference type="GO" id="GO:0005829">
    <property type="term" value="C:cytosol"/>
    <property type="evidence" value="ECO:0007669"/>
    <property type="project" value="TreeGrafter"/>
</dbReference>
<feature type="binding site" evidence="6">
    <location>
        <position position="322"/>
    </location>
    <ligand>
        <name>Mg(2+)</name>
        <dbReference type="ChEBI" id="CHEBI:18420"/>
    </ligand>
</feature>
<keyword evidence="2 6" id="KW-0597">Phosphoprotein</keyword>
<accession>A0A0N8KN18</accession>
<feature type="active site" description="Phosphoserine intermediate" evidence="6">
    <location>
        <position position="166"/>
    </location>
</feature>
<dbReference type="GO" id="GO:0009252">
    <property type="term" value="P:peptidoglycan biosynthetic process"/>
    <property type="evidence" value="ECO:0007669"/>
    <property type="project" value="TreeGrafter"/>
</dbReference>
<dbReference type="EC" id="5.4.2.10" evidence="6 8"/>
<evidence type="ECO:0000259" key="11">
    <source>
        <dbReference type="Pfam" id="PF02879"/>
    </source>
</evidence>
<comment type="cofactor">
    <cofactor evidence="6">
        <name>Mg(2+)</name>
        <dbReference type="ChEBI" id="CHEBI:18420"/>
    </cofactor>
    <text evidence="6">Binds 1 Mg(2+) ion per subunit.</text>
</comment>
<dbReference type="Pfam" id="PF02878">
    <property type="entry name" value="PGM_PMM_I"/>
    <property type="match status" value="1"/>
</dbReference>
<keyword evidence="3 6" id="KW-0479">Metal-binding</keyword>
<evidence type="ECO:0000256" key="7">
    <source>
        <dbReference type="RuleBase" id="RU004326"/>
    </source>
</evidence>
<dbReference type="Pfam" id="PF02879">
    <property type="entry name" value="PGM_PMM_II"/>
    <property type="match status" value="1"/>
</dbReference>
<dbReference type="InterPro" id="IPR016066">
    <property type="entry name" value="A-D-PHexomutase_CS"/>
</dbReference>
<keyword evidence="4 6" id="KW-0460">Magnesium</keyword>
<comment type="catalytic activity">
    <reaction evidence="6 8">
        <text>alpha-D-glucosamine 1-phosphate = D-glucosamine 6-phosphate</text>
        <dbReference type="Rhea" id="RHEA:23424"/>
        <dbReference type="ChEBI" id="CHEBI:58516"/>
        <dbReference type="ChEBI" id="CHEBI:58725"/>
        <dbReference type="EC" id="5.4.2.10"/>
    </reaction>
</comment>
<evidence type="ECO:0000256" key="5">
    <source>
        <dbReference type="ARBA" id="ARBA00023235"/>
    </source>
</evidence>
<dbReference type="InterPro" id="IPR036900">
    <property type="entry name" value="A-D-PHexomutase_C_sf"/>
</dbReference>
<dbReference type="Gene3D" id="3.30.310.50">
    <property type="entry name" value="Alpha-D-phosphohexomutase, C-terminal domain"/>
    <property type="match status" value="1"/>
</dbReference>
<evidence type="ECO:0000256" key="8">
    <source>
        <dbReference type="RuleBase" id="RU004327"/>
    </source>
</evidence>
<protein>
    <recommendedName>
        <fullName evidence="6 8">Phosphoglucosamine mutase</fullName>
        <ecNumber evidence="6 8">5.4.2.10</ecNumber>
    </recommendedName>
</protein>
<feature type="domain" description="Alpha-D-phosphohexomutase C-terminal" evidence="9">
    <location>
        <begin position="454"/>
        <end position="522"/>
    </location>
</feature>
<dbReference type="NCBIfam" id="TIGR01455">
    <property type="entry name" value="glmM"/>
    <property type="match status" value="1"/>
</dbReference>
<comment type="caution">
    <text evidence="13">The sequence shown here is derived from an EMBL/GenBank/DDBJ whole genome shotgun (WGS) entry which is preliminary data.</text>
</comment>
<dbReference type="InterPro" id="IPR050060">
    <property type="entry name" value="Phosphoglucosamine_mutase"/>
</dbReference>
<dbReference type="FunFam" id="3.40.120.10:FF:000002">
    <property type="entry name" value="Phosphoglucosamine mutase"/>
    <property type="match status" value="1"/>
</dbReference>
<dbReference type="GO" id="GO:0008966">
    <property type="term" value="F:phosphoglucosamine mutase activity"/>
    <property type="evidence" value="ECO:0007669"/>
    <property type="project" value="UniProtKB-UniRule"/>
</dbReference>
<keyword evidence="5 6" id="KW-0413">Isomerase</keyword>